<evidence type="ECO:0000313" key="2">
    <source>
        <dbReference type="Proteomes" id="UP001172101"/>
    </source>
</evidence>
<accession>A0AA40BFT3</accession>
<gene>
    <name evidence="1" type="ORF">B0T26DRAFT_684451</name>
</gene>
<evidence type="ECO:0000313" key="1">
    <source>
        <dbReference type="EMBL" id="KAK0733449.1"/>
    </source>
</evidence>
<dbReference type="EMBL" id="JAUIRO010000001">
    <property type="protein sequence ID" value="KAK0733449.1"/>
    <property type="molecule type" value="Genomic_DNA"/>
</dbReference>
<dbReference type="RefSeq" id="XP_060302326.1">
    <property type="nucleotide sequence ID" value="XM_060440837.1"/>
</dbReference>
<protein>
    <submittedName>
        <fullName evidence="1">Uncharacterized protein</fullName>
    </submittedName>
</protein>
<dbReference type="AlphaFoldDB" id="A0AA40BFT3"/>
<organism evidence="1 2">
    <name type="scientific">Lasiosphaeria miniovina</name>
    <dbReference type="NCBI Taxonomy" id="1954250"/>
    <lineage>
        <taxon>Eukaryota</taxon>
        <taxon>Fungi</taxon>
        <taxon>Dikarya</taxon>
        <taxon>Ascomycota</taxon>
        <taxon>Pezizomycotina</taxon>
        <taxon>Sordariomycetes</taxon>
        <taxon>Sordariomycetidae</taxon>
        <taxon>Sordariales</taxon>
        <taxon>Lasiosphaeriaceae</taxon>
        <taxon>Lasiosphaeria</taxon>
    </lineage>
</organism>
<keyword evidence="2" id="KW-1185">Reference proteome</keyword>
<proteinExistence type="predicted"/>
<sequence length="104" mass="12083">MDARQGKIIAMIRLRIRGRDGVFFFFDTVQYSTFVIASEHGREADMRACMYRVSCYFNYYYFPSLLFWEGCGVTWNGTNYLAIDRSISIDIKERGETESTASVV</sequence>
<reference evidence="1" key="1">
    <citation type="submission" date="2023-06" db="EMBL/GenBank/DDBJ databases">
        <title>Genome-scale phylogeny and comparative genomics of the fungal order Sordariales.</title>
        <authorList>
            <consortium name="Lawrence Berkeley National Laboratory"/>
            <person name="Hensen N."/>
            <person name="Bonometti L."/>
            <person name="Westerberg I."/>
            <person name="Brannstrom I.O."/>
            <person name="Guillou S."/>
            <person name="Cros-Aarteil S."/>
            <person name="Calhoun S."/>
            <person name="Haridas S."/>
            <person name="Kuo A."/>
            <person name="Mondo S."/>
            <person name="Pangilinan J."/>
            <person name="Riley R."/>
            <person name="LaButti K."/>
            <person name="Andreopoulos B."/>
            <person name="Lipzen A."/>
            <person name="Chen C."/>
            <person name="Yanf M."/>
            <person name="Daum C."/>
            <person name="Ng V."/>
            <person name="Clum A."/>
            <person name="Steindorff A."/>
            <person name="Ohm R."/>
            <person name="Martin F."/>
            <person name="Silar P."/>
            <person name="Natvig D."/>
            <person name="Lalanne C."/>
            <person name="Gautier V."/>
            <person name="Ament-velasquez S.L."/>
            <person name="Kruys A."/>
            <person name="Hutchinson M.I."/>
            <person name="Powell A.J."/>
            <person name="Barry K."/>
            <person name="Miller A.N."/>
            <person name="Grigoriev I.V."/>
            <person name="Debuchy R."/>
            <person name="Gladieux P."/>
            <person name="Thoren M.H."/>
            <person name="Johannesson H."/>
        </authorList>
    </citation>
    <scope>NUCLEOTIDE SEQUENCE</scope>
    <source>
        <strain evidence="1">SMH2392-1A</strain>
    </source>
</reference>
<name>A0AA40BFT3_9PEZI</name>
<dbReference type="Proteomes" id="UP001172101">
    <property type="component" value="Unassembled WGS sequence"/>
</dbReference>
<dbReference type="GeneID" id="85324107"/>
<comment type="caution">
    <text evidence="1">The sequence shown here is derived from an EMBL/GenBank/DDBJ whole genome shotgun (WGS) entry which is preliminary data.</text>
</comment>